<dbReference type="EMBL" id="MRCU01000001">
    <property type="protein sequence ID" value="RKK29270.1"/>
    <property type="molecule type" value="Genomic_DNA"/>
</dbReference>
<dbReference type="Proteomes" id="UP000270866">
    <property type="component" value="Chromosome 1"/>
</dbReference>
<evidence type="ECO:0000313" key="1">
    <source>
        <dbReference type="EMBL" id="RKK29270.1"/>
    </source>
</evidence>
<reference evidence="1" key="1">
    <citation type="journal article" date="2018" name="Sci. Rep.">
        <title>Characterisation of pathogen-specific regions and novel effector candidates in Fusarium oxysporum f. sp. cepae.</title>
        <authorList>
            <person name="Armitage A.D."/>
            <person name="Taylor A."/>
            <person name="Sobczyk M.K."/>
            <person name="Baxter L."/>
            <person name="Greenfield B.P."/>
            <person name="Bates H.J."/>
            <person name="Wilson F."/>
            <person name="Jackson A.C."/>
            <person name="Ott S."/>
            <person name="Harrison R.J."/>
            <person name="Clarkson J.P."/>
        </authorList>
    </citation>
    <scope>NUCLEOTIDE SEQUENCE [LARGE SCALE GENOMIC DNA]</scope>
    <source>
        <strain evidence="1">FoC_Fus2</strain>
    </source>
</reference>
<name>A0A3L6P7X5_FUSOX</name>
<accession>A0A3L6P7X5</accession>
<comment type="caution">
    <text evidence="1">The sequence shown here is derived from an EMBL/GenBank/DDBJ whole genome shotgun (WGS) entry which is preliminary data.</text>
</comment>
<dbReference type="AlphaFoldDB" id="A0A3L6P7X5"/>
<protein>
    <submittedName>
        <fullName evidence="1">Uncharacterized protein</fullName>
    </submittedName>
</protein>
<proteinExistence type="predicted"/>
<organism evidence="1">
    <name type="scientific">Fusarium oxysporum f. sp. cepae</name>
    <dbReference type="NCBI Taxonomy" id="396571"/>
    <lineage>
        <taxon>Eukaryota</taxon>
        <taxon>Fungi</taxon>
        <taxon>Dikarya</taxon>
        <taxon>Ascomycota</taxon>
        <taxon>Pezizomycotina</taxon>
        <taxon>Sordariomycetes</taxon>
        <taxon>Hypocreomycetidae</taxon>
        <taxon>Hypocreales</taxon>
        <taxon>Nectriaceae</taxon>
        <taxon>Fusarium</taxon>
        <taxon>Fusarium oxysporum species complex</taxon>
    </lineage>
</organism>
<sequence length="45" mass="4819">MAPIRCFETYELAIIDNPPSASRKGVGSLSNALVKAGSEVRLIEN</sequence>
<gene>
    <name evidence="1" type="ORF">BFJ65_g1199</name>
</gene>